<dbReference type="Gene3D" id="2.60.120.200">
    <property type="match status" value="1"/>
</dbReference>
<accession>A0ABS9SIW1</accession>
<evidence type="ECO:0000256" key="1">
    <source>
        <dbReference type="SAM" id="SignalP"/>
    </source>
</evidence>
<keyword evidence="3" id="KW-1185">Reference proteome</keyword>
<sequence>MHIKLIKFFIVYCLITALAFTSCNRDFDSRINTSAVPDTTVHHASSQNKILYVVVDAGIGKVIIDQSVRDNIYPNISNITKTAIFSGASLTDSSNLDATTYADMFTGVRKAKHGVIAATEENNLDEFPSFADNLIAVNANLKTSAFVQSDFIFNNLVKNATEKNLLESDETVKNATASALVTTVSSVVVTQFRAKKAGDASGYGPNSTAYLSALQSFDSFLGSLLNAVKQRATIASENWVVIIASNKGGKYTLGENEDDGSEFSNTERNGFIIISNPNFNLDYYPVPDIRNYSVNGTSPEELGPQDRSGIIDTVSASLYNLGSSGNYTLQFKANFSQRGSLLPSVMSKSSSAAGNSPNLGWAFVLHSDGRNDWDFRLGGKSNTGPVYELGVWNTFTVRIYDSANKRYMRTFLNGAASNSPTDITGSSGTTSSNMVVGGAPSYGAYGHRVRMFDIRIYNVALPENYIKTNYCKTYVNPDEPYTNDLIGYWPGVGINSRESSEKIFLDYSSNKRDMKFSAGAIWSGINITSGATVCTTYPEVEKNKIPYSIDIPRFIYTWLGIFNVEPYRLDGKLITPTYRSTGESN</sequence>
<dbReference type="Proteomes" id="UP001202248">
    <property type="component" value="Unassembled WGS sequence"/>
</dbReference>
<proteinExistence type="predicted"/>
<dbReference type="PROSITE" id="PS51257">
    <property type="entry name" value="PROKAR_LIPOPROTEIN"/>
    <property type="match status" value="1"/>
</dbReference>
<organism evidence="2 3">
    <name type="scientific">Niabella ginsengisoli</name>
    <dbReference type="NCBI Taxonomy" id="522298"/>
    <lineage>
        <taxon>Bacteria</taxon>
        <taxon>Pseudomonadati</taxon>
        <taxon>Bacteroidota</taxon>
        <taxon>Chitinophagia</taxon>
        <taxon>Chitinophagales</taxon>
        <taxon>Chitinophagaceae</taxon>
        <taxon>Niabella</taxon>
    </lineage>
</organism>
<dbReference type="SUPFAM" id="SSF49899">
    <property type="entry name" value="Concanavalin A-like lectins/glucanases"/>
    <property type="match status" value="1"/>
</dbReference>
<evidence type="ECO:0000313" key="2">
    <source>
        <dbReference type="EMBL" id="MCH5598303.1"/>
    </source>
</evidence>
<feature type="chain" id="PRO_5046190898" evidence="1">
    <location>
        <begin position="20"/>
        <end position="585"/>
    </location>
</feature>
<dbReference type="SUPFAM" id="SSF53649">
    <property type="entry name" value="Alkaline phosphatase-like"/>
    <property type="match status" value="1"/>
</dbReference>
<comment type="caution">
    <text evidence="2">The sequence shown here is derived from an EMBL/GenBank/DDBJ whole genome shotgun (WGS) entry which is preliminary data.</text>
</comment>
<feature type="signal peptide" evidence="1">
    <location>
        <begin position="1"/>
        <end position="19"/>
    </location>
</feature>
<gene>
    <name evidence="2" type="ORF">MKP09_10460</name>
</gene>
<protein>
    <submittedName>
        <fullName evidence="2">DUF4983 domain-containing protein</fullName>
    </submittedName>
</protein>
<dbReference type="InterPro" id="IPR013320">
    <property type="entry name" value="ConA-like_dom_sf"/>
</dbReference>
<dbReference type="InterPro" id="IPR017850">
    <property type="entry name" value="Alkaline_phosphatase_core_sf"/>
</dbReference>
<dbReference type="Gene3D" id="3.40.720.10">
    <property type="entry name" value="Alkaline Phosphatase, subunit A"/>
    <property type="match status" value="1"/>
</dbReference>
<dbReference type="EMBL" id="JAKWBL010000001">
    <property type="protein sequence ID" value="MCH5598303.1"/>
    <property type="molecule type" value="Genomic_DNA"/>
</dbReference>
<name>A0ABS9SIW1_9BACT</name>
<keyword evidence="1" id="KW-0732">Signal</keyword>
<evidence type="ECO:0000313" key="3">
    <source>
        <dbReference type="Proteomes" id="UP001202248"/>
    </source>
</evidence>
<dbReference type="RefSeq" id="WP_240828268.1">
    <property type="nucleotide sequence ID" value="NZ_JAKWBL010000001.1"/>
</dbReference>
<dbReference type="Pfam" id="PF13385">
    <property type="entry name" value="Laminin_G_3"/>
    <property type="match status" value="1"/>
</dbReference>
<reference evidence="2 3" key="1">
    <citation type="submission" date="2022-02" db="EMBL/GenBank/DDBJ databases">
        <authorList>
            <person name="Min J."/>
        </authorList>
    </citation>
    <scope>NUCLEOTIDE SEQUENCE [LARGE SCALE GENOMIC DNA]</scope>
    <source>
        <strain evidence="2 3">GR10-1</strain>
    </source>
</reference>